<dbReference type="RefSeq" id="WP_084130829.1">
    <property type="nucleotide sequence ID" value="NZ_AP023354.1"/>
</dbReference>
<feature type="transmembrane region" description="Helical" evidence="6">
    <location>
        <begin position="231"/>
        <end position="249"/>
    </location>
</feature>
<keyword evidence="2" id="KW-1003">Cell membrane</keyword>
<proteinExistence type="predicted"/>
<comment type="subcellular location">
    <subcellularLocation>
        <location evidence="1">Cell membrane</location>
        <topology evidence="1">Multi-pass membrane protein</topology>
    </subcellularLocation>
</comment>
<dbReference type="PANTHER" id="PTHR32196">
    <property type="entry name" value="ABC TRANSPORTER PERMEASE PROTEIN YPHD-RELATED-RELATED"/>
    <property type="match status" value="1"/>
</dbReference>
<feature type="transmembrane region" description="Helical" evidence="6">
    <location>
        <begin position="187"/>
        <end position="210"/>
    </location>
</feature>
<evidence type="ECO:0000313" key="7">
    <source>
        <dbReference type="EMBL" id="BCJ31657.1"/>
    </source>
</evidence>
<evidence type="ECO:0000256" key="1">
    <source>
        <dbReference type="ARBA" id="ARBA00004651"/>
    </source>
</evidence>
<dbReference type="PANTHER" id="PTHR32196:SF63">
    <property type="entry name" value="INNER MEMBRANE ABC TRANSPORTER PERMEASE PROTEIN YJFF"/>
    <property type="match status" value="1"/>
</dbReference>
<evidence type="ECO:0000256" key="4">
    <source>
        <dbReference type="ARBA" id="ARBA00022989"/>
    </source>
</evidence>
<dbReference type="EMBL" id="AP023354">
    <property type="protein sequence ID" value="BCJ31657.1"/>
    <property type="molecule type" value="Genomic_DNA"/>
</dbReference>
<sequence>MTETPTKSTVDSFGRAGRGSAGRLVVDGLLRRRELSIALVTIVLALYFALTTNGFADSSNYHIIAQYFAPWAIIAAGEVMLLICGEIDLSAGYMFTLSPFVLAVLLNNGAPLIVALIGALIVCACVGIANGLIVTVLKMPSFITTLGMFFLLWGVALLLSGGSPVHAPEGGALVAVIGGWQWSELCWAIGIVIVMQVVLSGTRFGVYTFAVGGNPTAASEAGIRTRRIKTACFALTSVLAGFAGILDGVRVGSFDPTNGGANYMFLAVASAVIGGTALLGGSGTVVGALIGAIALGIVHEGFTLAGINANAFNAVLGIAVLAAMMLNIYLGRFSRAGT</sequence>
<feature type="transmembrane region" description="Helical" evidence="6">
    <location>
        <begin position="90"/>
        <end position="106"/>
    </location>
</feature>
<evidence type="ECO:0000256" key="3">
    <source>
        <dbReference type="ARBA" id="ARBA00022692"/>
    </source>
</evidence>
<feature type="transmembrane region" description="Helical" evidence="6">
    <location>
        <begin position="35"/>
        <end position="55"/>
    </location>
</feature>
<feature type="transmembrane region" description="Helical" evidence="6">
    <location>
        <begin position="311"/>
        <end position="330"/>
    </location>
</feature>
<dbReference type="Proteomes" id="UP000680750">
    <property type="component" value="Chromosome"/>
</dbReference>
<accession>A0A810L8T7</accession>
<evidence type="ECO:0000313" key="8">
    <source>
        <dbReference type="Proteomes" id="UP000680750"/>
    </source>
</evidence>
<dbReference type="GO" id="GO:0022857">
    <property type="term" value="F:transmembrane transporter activity"/>
    <property type="evidence" value="ECO:0007669"/>
    <property type="project" value="InterPro"/>
</dbReference>
<dbReference type="GO" id="GO:0005886">
    <property type="term" value="C:plasma membrane"/>
    <property type="evidence" value="ECO:0007669"/>
    <property type="project" value="UniProtKB-SubCell"/>
</dbReference>
<organism evidence="7 8">
    <name type="scientific">Actinocatenispora sera</name>
    <dbReference type="NCBI Taxonomy" id="390989"/>
    <lineage>
        <taxon>Bacteria</taxon>
        <taxon>Bacillati</taxon>
        <taxon>Actinomycetota</taxon>
        <taxon>Actinomycetes</taxon>
        <taxon>Micromonosporales</taxon>
        <taxon>Micromonosporaceae</taxon>
        <taxon>Actinocatenispora</taxon>
    </lineage>
</organism>
<dbReference type="InterPro" id="IPR001851">
    <property type="entry name" value="ABC_transp_permease"/>
</dbReference>
<keyword evidence="4 6" id="KW-1133">Transmembrane helix</keyword>
<gene>
    <name evidence="7" type="ORF">Asera_57650</name>
</gene>
<dbReference type="AlphaFoldDB" id="A0A810L8T7"/>
<protein>
    <submittedName>
        <fullName evidence="7">Sugar ABC transporter permease</fullName>
    </submittedName>
</protein>
<feature type="transmembrane region" description="Helical" evidence="6">
    <location>
        <begin position="112"/>
        <end position="137"/>
    </location>
</feature>
<keyword evidence="8" id="KW-1185">Reference proteome</keyword>
<feature type="transmembrane region" description="Helical" evidence="6">
    <location>
        <begin position="61"/>
        <end position="83"/>
    </location>
</feature>
<name>A0A810L8T7_9ACTN</name>
<feature type="transmembrane region" description="Helical" evidence="6">
    <location>
        <begin position="261"/>
        <end position="279"/>
    </location>
</feature>
<keyword evidence="3 6" id="KW-0812">Transmembrane</keyword>
<reference evidence="7" key="1">
    <citation type="submission" date="2020-08" db="EMBL/GenBank/DDBJ databases">
        <title>Whole genome shotgun sequence of Actinocatenispora sera NBRC 101916.</title>
        <authorList>
            <person name="Komaki H."/>
            <person name="Tamura T."/>
        </authorList>
    </citation>
    <scope>NUCLEOTIDE SEQUENCE</scope>
    <source>
        <strain evidence="7">NBRC 101916</strain>
    </source>
</reference>
<dbReference type="CDD" id="cd06579">
    <property type="entry name" value="TM_PBP1_transp_AraH_like"/>
    <property type="match status" value="1"/>
</dbReference>
<evidence type="ECO:0000256" key="5">
    <source>
        <dbReference type="ARBA" id="ARBA00023136"/>
    </source>
</evidence>
<dbReference type="KEGG" id="aser:Asera_57650"/>
<keyword evidence="5 6" id="KW-0472">Membrane</keyword>
<dbReference type="Pfam" id="PF02653">
    <property type="entry name" value="BPD_transp_2"/>
    <property type="match status" value="1"/>
</dbReference>
<evidence type="ECO:0000256" key="2">
    <source>
        <dbReference type="ARBA" id="ARBA00022475"/>
    </source>
</evidence>
<dbReference type="OrthoDB" id="6844941at2"/>
<feature type="transmembrane region" description="Helical" evidence="6">
    <location>
        <begin position="149"/>
        <end position="167"/>
    </location>
</feature>
<evidence type="ECO:0000256" key="6">
    <source>
        <dbReference type="SAM" id="Phobius"/>
    </source>
</evidence>